<evidence type="ECO:0000313" key="3">
    <source>
        <dbReference type="Proteomes" id="UP000824089"/>
    </source>
</evidence>
<organism evidence="2 3">
    <name type="scientific">Candidatus Egerieisoma faecipullorum</name>
    <dbReference type="NCBI Taxonomy" id="2840963"/>
    <lineage>
        <taxon>Bacteria</taxon>
        <taxon>Bacillati</taxon>
        <taxon>Bacillota</taxon>
        <taxon>Clostridia</taxon>
        <taxon>Eubacteriales</taxon>
        <taxon>Clostridiaceae</taxon>
        <taxon>Clostridiaceae incertae sedis</taxon>
        <taxon>Candidatus Egerieisoma</taxon>
    </lineage>
</organism>
<sequence length="484" mass="54361">MKKMWLRGAEDNTDLYAAFRGSFCSDTERELPFAVSGCSWYRVFVNGTELTEGPDRYDDAHPVYKEVFCRVRQGENIIFAVVHSVGIPTRILKNTAPFFACESPGLSIEWSCTRLDAYERKVRRINPELGWMECRTIKELPPDAAWERPDFLEKDPYGAFCRDSAKAVSQVELAAVPIGRGFLMQRFGYEYDDIPAAFYLRSLDPPDRTDRQGVWFRFDLRKICLFRFEAEITTPAGTVFEIGYAETLTDGRVAPYITLSAGASCNLDRYILKEGRQTFGNLTPRGGRYAEIHILGDPEAVTLHSCRFWQRTYFPLITGSFSCGDELLDKIWKTGAVTLQSCAEDAITDNPTRERGEWTGDAVSAPMDLIAAAFGDFSLIRRALKHSADCAGPDGCVAGLSPGGGLCVSSYALQWVSACKRYFTYTGDDGFYREAYPAALKNMAYFREHYTPGIGLDREIHWLFIDWGYVTNDGPGDLAALLLL</sequence>
<dbReference type="PANTHER" id="PTHR34987">
    <property type="entry name" value="C, PUTATIVE (AFU_ORTHOLOGUE AFUA_3G02880)-RELATED"/>
    <property type="match status" value="1"/>
</dbReference>
<dbReference type="PANTHER" id="PTHR34987:SF4">
    <property type="entry name" value="ALPHA-L-RHAMNOSIDASE C-TERMINAL DOMAIN-CONTAINING PROTEIN"/>
    <property type="match status" value="1"/>
</dbReference>
<dbReference type="EMBL" id="DVMM01000013">
    <property type="protein sequence ID" value="HIU28798.1"/>
    <property type="molecule type" value="Genomic_DNA"/>
</dbReference>
<protein>
    <recommendedName>
        <fullName evidence="1">Alpha-L-rhamnosidase six-hairpin glycosidase domain-containing protein</fullName>
    </recommendedName>
</protein>
<dbReference type="SUPFAM" id="SSF48208">
    <property type="entry name" value="Six-hairpin glycosidases"/>
    <property type="match status" value="1"/>
</dbReference>
<reference evidence="2" key="1">
    <citation type="submission" date="2020-10" db="EMBL/GenBank/DDBJ databases">
        <authorList>
            <person name="Gilroy R."/>
        </authorList>
    </citation>
    <scope>NUCLEOTIDE SEQUENCE</scope>
    <source>
        <strain evidence="2">CHK195-4489</strain>
    </source>
</reference>
<comment type="caution">
    <text evidence="2">The sequence shown here is derived from an EMBL/GenBank/DDBJ whole genome shotgun (WGS) entry which is preliminary data.</text>
</comment>
<evidence type="ECO:0000259" key="1">
    <source>
        <dbReference type="Pfam" id="PF17389"/>
    </source>
</evidence>
<dbReference type="InterPro" id="IPR008928">
    <property type="entry name" value="6-hairpin_glycosidase_sf"/>
</dbReference>
<feature type="domain" description="Alpha-L-rhamnosidase six-hairpin glycosidase" evidence="1">
    <location>
        <begin position="318"/>
        <end position="470"/>
    </location>
</feature>
<dbReference type="InterPro" id="IPR012341">
    <property type="entry name" value="6hp_glycosidase-like_sf"/>
</dbReference>
<name>A0A9D1I5V6_9CLOT</name>
<evidence type="ECO:0000313" key="2">
    <source>
        <dbReference type="EMBL" id="HIU28798.1"/>
    </source>
</evidence>
<dbReference type="Gene3D" id="2.60.120.260">
    <property type="entry name" value="Galactose-binding domain-like"/>
    <property type="match status" value="3"/>
</dbReference>
<dbReference type="AlphaFoldDB" id="A0A9D1I5V6"/>
<feature type="non-terminal residue" evidence="2">
    <location>
        <position position="484"/>
    </location>
</feature>
<dbReference type="Gene3D" id="1.50.10.10">
    <property type="match status" value="1"/>
</dbReference>
<dbReference type="GO" id="GO:0005975">
    <property type="term" value="P:carbohydrate metabolic process"/>
    <property type="evidence" value="ECO:0007669"/>
    <property type="project" value="InterPro"/>
</dbReference>
<dbReference type="InterPro" id="IPR035396">
    <property type="entry name" value="Bac_rhamnosid6H"/>
</dbReference>
<gene>
    <name evidence="2" type="ORF">IAD50_00715</name>
</gene>
<reference evidence="2" key="2">
    <citation type="journal article" date="2021" name="PeerJ">
        <title>Extensive microbial diversity within the chicken gut microbiome revealed by metagenomics and culture.</title>
        <authorList>
            <person name="Gilroy R."/>
            <person name="Ravi A."/>
            <person name="Getino M."/>
            <person name="Pursley I."/>
            <person name="Horton D.L."/>
            <person name="Alikhan N.F."/>
            <person name="Baker D."/>
            <person name="Gharbi K."/>
            <person name="Hall N."/>
            <person name="Watson M."/>
            <person name="Adriaenssens E.M."/>
            <person name="Foster-Nyarko E."/>
            <person name="Jarju S."/>
            <person name="Secka A."/>
            <person name="Antonio M."/>
            <person name="Oren A."/>
            <person name="Chaudhuri R.R."/>
            <person name="La Ragione R."/>
            <person name="Hildebrand F."/>
            <person name="Pallen M.J."/>
        </authorList>
    </citation>
    <scope>NUCLEOTIDE SEQUENCE</scope>
    <source>
        <strain evidence="2">CHK195-4489</strain>
    </source>
</reference>
<accession>A0A9D1I5V6</accession>
<proteinExistence type="predicted"/>
<dbReference type="Proteomes" id="UP000824089">
    <property type="component" value="Unassembled WGS sequence"/>
</dbReference>
<dbReference type="Pfam" id="PF17389">
    <property type="entry name" value="Bac_rhamnosid6H"/>
    <property type="match status" value="1"/>
</dbReference>